<name>A0A3N2C2Z2_9MICO</name>
<gene>
    <name evidence="9" type="ORF">EDD42_1939</name>
</gene>
<dbReference type="EMBL" id="RKHL01000001">
    <property type="protein sequence ID" value="ROR81859.1"/>
    <property type="molecule type" value="Genomic_DNA"/>
</dbReference>
<keyword evidence="5" id="KW-0456">Lyase</keyword>
<dbReference type="InterPro" id="IPR001754">
    <property type="entry name" value="OMPdeCOase_dom"/>
</dbReference>
<dbReference type="Proteomes" id="UP000266915">
    <property type="component" value="Unassembled WGS sequence"/>
</dbReference>
<evidence type="ECO:0000256" key="7">
    <source>
        <dbReference type="NCBIfam" id="TIGR02127"/>
    </source>
</evidence>
<dbReference type="GO" id="GO:0004590">
    <property type="term" value="F:orotidine-5'-phosphate decarboxylase activity"/>
    <property type="evidence" value="ECO:0007669"/>
    <property type="project" value="UniProtKB-UniRule"/>
</dbReference>
<protein>
    <recommendedName>
        <fullName evidence="7">Orotidine-5'-phosphate decarboxylase</fullName>
        <ecNumber evidence="7">4.1.1.23</ecNumber>
    </recommendedName>
</protein>
<dbReference type="InterPro" id="IPR011060">
    <property type="entry name" value="RibuloseP-bd_barrel"/>
</dbReference>
<keyword evidence="10" id="KW-1185">Reference proteome</keyword>
<dbReference type="NCBIfam" id="TIGR02127">
    <property type="entry name" value="pyrF_sub2"/>
    <property type="match status" value="1"/>
</dbReference>
<evidence type="ECO:0000313" key="10">
    <source>
        <dbReference type="Proteomes" id="UP000266915"/>
    </source>
</evidence>
<keyword evidence="4" id="KW-0665">Pyrimidine biosynthesis</keyword>
<evidence type="ECO:0000256" key="3">
    <source>
        <dbReference type="ARBA" id="ARBA00022793"/>
    </source>
</evidence>
<evidence type="ECO:0000256" key="4">
    <source>
        <dbReference type="ARBA" id="ARBA00022975"/>
    </source>
</evidence>
<evidence type="ECO:0000256" key="1">
    <source>
        <dbReference type="ARBA" id="ARBA00004861"/>
    </source>
</evidence>
<dbReference type="Gene3D" id="3.20.20.70">
    <property type="entry name" value="Aldolase class I"/>
    <property type="match status" value="1"/>
</dbReference>
<dbReference type="PANTHER" id="PTHR43375">
    <property type="entry name" value="OROTIDINE 5'-PHOSPHATE DECARBOXYLASE"/>
    <property type="match status" value="1"/>
</dbReference>
<comment type="caution">
    <text evidence="9">The sequence shown here is derived from an EMBL/GenBank/DDBJ whole genome shotgun (WGS) entry which is preliminary data.</text>
</comment>
<dbReference type="UniPathway" id="UPA00070">
    <property type="reaction ID" value="UER00120"/>
</dbReference>
<dbReference type="InterPro" id="IPR013785">
    <property type="entry name" value="Aldolase_TIM"/>
</dbReference>
<dbReference type="GO" id="GO:0006207">
    <property type="term" value="P:'de novo' pyrimidine nucleobase biosynthetic process"/>
    <property type="evidence" value="ECO:0007669"/>
    <property type="project" value="InterPro"/>
</dbReference>
<dbReference type="CDD" id="cd04725">
    <property type="entry name" value="OMP_decarboxylase_like"/>
    <property type="match status" value="1"/>
</dbReference>
<evidence type="ECO:0000256" key="6">
    <source>
        <dbReference type="ARBA" id="ARBA00049157"/>
    </source>
</evidence>
<dbReference type="InterPro" id="IPR011995">
    <property type="entry name" value="OMPdecase_type-2"/>
</dbReference>
<dbReference type="EC" id="4.1.1.23" evidence="7"/>
<evidence type="ECO:0000256" key="2">
    <source>
        <dbReference type="ARBA" id="ARBA00008847"/>
    </source>
</evidence>
<evidence type="ECO:0000256" key="5">
    <source>
        <dbReference type="ARBA" id="ARBA00023239"/>
    </source>
</evidence>
<proteinExistence type="inferred from homology"/>
<evidence type="ECO:0000259" key="8">
    <source>
        <dbReference type="SMART" id="SM00934"/>
    </source>
</evidence>
<dbReference type="Pfam" id="PF00215">
    <property type="entry name" value="OMPdecase"/>
    <property type="match status" value="1"/>
</dbReference>
<reference evidence="9 10" key="1">
    <citation type="submission" date="2018-11" db="EMBL/GenBank/DDBJ databases">
        <title>Sequencing the genomes of 1000 actinobacteria strains.</title>
        <authorList>
            <person name="Klenk H.-P."/>
        </authorList>
    </citation>
    <scope>NUCLEOTIDE SEQUENCE [LARGE SCALE GENOMIC DNA]</scope>
    <source>
        <strain evidence="9 10">DSM 14012</strain>
    </source>
</reference>
<comment type="similarity">
    <text evidence="2">Belongs to the OMP decarboxylase family. Type 2 subfamily.</text>
</comment>
<accession>A0A3N2C2Z2</accession>
<dbReference type="SUPFAM" id="SSF51366">
    <property type="entry name" value="Ribulose-phoshate binding barrel"/>
    <property type="match status" value="1"/>
</dbReference>
<organism evidence="9 10">
    <name type="scientific">Plantibacter flavus</name>
    <dbReference type="NCBI Taxonomy" id="150123"/>
    <lineage>
        <taxon>Bacteria</taxon>
        <taxon>Bacillati</taxon>
        <taxon>Actinomycetota</taxon>
        <taxon>Actinomycetes</taxon>
        <taxon>Micrococcales</taxon>
        <taxon>Microbacteriaceae</taxon>
        <taxon>Plantibacter</taxon>
    </lineage>
</organism>
<keyword evidence="3" id="KW-0210">Decarboxylase</keyword>
<sequence length="281" mass="28750">MTASFGTRLDEVFVRSGRLCVGIDPHRFLLEAWGLPDTAAGAGAFGLAVVEAAAGRAGIVKPQVAFFERFGSAGYIALEGVLAAARDAGLLVIGDAKRGEIGTSMEGYAEAWLTPGSPLEVDALTVNPYLGFGSLQPALELAEQHGKGVFVLTATSNPEGRDVQLAEDRAGLTVAASMLDEIDHWNARHHPGATGSIGAVIGATLRLEEFGLTEVPPTTTLPILAPGFGHQGAAVADLGSIYGDLAPGVIVSESRSILAAGPSGIADAVERSVAAVRSARG</sequence>
<evidence type="ECO:0000313" key="9">
    <source>
        <dbReference type="EMBL" id="ROR81859.1"/>
    </source>
</evidence>
<dbReference type="AlphaFoldDB" id="A0A3N2C2Z2"/>
<dbReference type="SMART" id="SM00934">
    <property type="entry name" value="OMPdecase"/>
    <property type="match status" value="1"/>
</dbReference>
<feature type="domain" description="Orotidine 5'-phosphate decarboxylase" evidence="8">
    <location>
        <begin position="18"/>
        <end position="269"/>
    </location>
</feature>
<dbReference type="PANTHER" id="PTHR43375:SF1">
    <property type="entry name" value="OROTIDINE 5'-PHOSPHATE DECARBOXYLASE"/>
    <property type="match status" value="1"/>
</dbReference>
<comment type="pathway">
    <text evidence="1">Pyrimidine metabolism; UMP biosynthesis via de novo pathway; UMP from orotate: step 2/2.</text>
</comment>
<comment type="catalytic activity">
    <reaction evidence="6">
        <text>orotidine 5'-phosphate + H(+) = UMP + CO2</text>
        <dbReference type="Rhea" id="RHEA:11596"/>
        <dbReference type="ChEBI" id="CHEBI:15378"/>
        <dbReference type="ChEBI" id="CHEBI:16526"/>
        <dbReference type="ChEBI" id="CHEBI:57538"/>
        <dbReference type="ChEBI" id="CHEBI:57865"/>
        <dbReference type="EC" id="4.1.1.23"/>
    </reaction>
</comment>
<dbReference type="GO" id="GO:0044205">
    <property type="term" value="P:'de novo' UMP biosynthetic process"/>
    <property type="evidence" value="ECO:0007669"/>
    <property type="project" value="UniProtKB-UniPathway"/>
</dbReference>
<dbReference type="RefSeq" id="WP_085510885.1">
    <property type="nucleotide sequence ID" value="NZ_FXAP01000001.1"/>
</dbReference>